<evidence type="ECO:0000256" key="20">
    <source>
        <dbReference type="ARBA" id="ARBA00022871"/>
    </source>
</evidence>
<dbReference type="GO" id="GO:0008289">
    <property type="term" value="F:lipid binding"/>
    <property type="evidence" value="ECO:0007669"/>
    <property type="project" value="UniProtKB-KW"/>
</dbReference>
<dbReference type="FunFam" id="1.10.555.10:FF:000034">
    <property type="entry name" value="Rac GTPase-activating protein 1"/>
    <property type="match status" value="1"/>
</dbReference>
<dbReference type="GO" id="GO:0030154">
    <property type="term" value="P:cell differentiation"/>
    <property type="evidence" value="ECO:0007669"/>
    <property type="project" value="UniProtKB-KW"/>
</dbReference>
<evidence type="ECO:0000256" key="27">
    <source>
        <dbReference type="ARBA" id="ARBA00023242"/>
    </source>
</evidence>
<keyword evidence="22 32" id="KW-0175">Coiled coil</keyword>
<dbReference type="GO" id="GO:0001669">
    <property type="term" value="C:acrosomal vesicle"/>
    <property type="evidence" value="ECO:0007669"/>
    <property type="project" value="UniProtKB-SubCell"/>
</dbReference>
<dbReference type="SMART" id="SM00324">
    <property type="entry name" value="RhoGAP"/>
    <property type="match status" value="1"/>
</dbReference>
<evidence type="ECO:0000256" key="13">
    <source>
        <dbReference type="ARBA" id="ARBA00022553"/>
    </source>
</evidence>
<keyword evidence="10" id="KW-1003">Cell membrane</keyword>
<evidence type="ECO:0000256" key="30">
    <source>
        <dbReference type="ARBA" id="ARBA00067896"/>
    </source>
</evidence>
<evidence type="ECO:0000256" key="2">
    <source>
        <dbReference type="ARBA" id="ARBA00004186"/>
    </source>
</evidence>
<dbReference type="CDD" id="cd04382">
    <property type="entry name" value="RhoGAP_MgcRacGAP"/>
    <property type="match status" value="1"/>
</dbReference>
<evidence type="ECO:0000256" key="21">
    <source>
        <dbReference type="ARBA" id="ARBA00022990"/>
    </source>
</evidence>
<evidence type="ECO:0000259" key="34">
    <source>
        <dbReference type="PROSITE" id="PS50238"/>
    </source>
</evidence>
<evidence type="ECO:0000313" key="35">
    <source>
        <dbReference type="EMBL" id="SBR05346.1"/>
    </source>
</evidence>
<evidence type="ECO:0000256" key="22">
    <source>
        <dbReference type="ARBA" id="ARBA00023054"/>
    </source>
</evidence>
<dbReference type="GO" id="GO:0005634">
    <property type="term" value="C:nucleus"/>
    <property type="evidence" value="ECO:0007669"/>
    <property type="project" value="UniProtKB-SubCell"/>
</dbReference>
<keyword evidence="24" id="KW-0446">Lipid-binding</keyword>
<evidence type="ECO:0000256" key="19">
    <source>
        <dbReference type="ARBA" id="ARBA00022843"/>
    </source>
</evidence>
<dbReference type="Pfam" id="PF00130">
    <property type="entry name" value="C1_1"/>
    <property type="match status" value="1"/>
</dbReference>
<evidence type="ECO:0000256" key="17">
    <source>
        <dbReference type="ARBA" id="ARBA00022782"/>
    </source>
</evidence>
<dbReference type="GO" id="GO:0051256">
    <property type="term" value="P:mitotic spindle midzone assembly"/>
    <property type="evidence" value="ECO:0007669"/>
    <property type="project" value="TreeGrafter"/>
</dbReference>
<dbReference type="PROSITE" id="PS00479">
    <property type="entry name" value="ZF_DAG_PE_1"/>
    <property type="match status" value="1"/>
</dbReference>
<evidence type="ECO:0000256" key="29">
    <source>
        <dbReference type="ARBA" id="ARBA00023329"/>
    </source>
</evidence>
<dbReference type="PANTHER" id="PTHR46199">
    <property type="entry name" value="RAC GTPASE-ACTIVATING PROTEIN 1"/>
    <property type="match status" value="1"/>
</dbReference>
<reference evidence="35" key="1">
    <citation type="submission" date="2016-05" db="EMBL/GenBank/DDBJ databases">
        <authorList>
            <person name="Lavstsen T."/>
            <person name="Jespersen J.S."/>
        </authorList>
    </citation>
    <scope>NUCLEOTIDE SEQUENCE</scope>
    <source>
        <tissue evidence="35">Brain</tissue>
    </source>
</reference>
<evidence type="ECO:0000256" key="1">
    <source>
        <dbReference type="ARBA" id="ARBA00004123"/>
    </source>
</evidence>
<dbReference type="SMART" id="SM00109">
    <property type="entry name" value="C1"/>
    <property type="match status" value="1"/>
</dbReference>
<keyword evidence="15" id="KW-0479">Metal-binding</keyword>
<dbReference type="CDD" id="cd20821">
    <property type="entry name" value="C1_MgcRacGAP"/>
    <property type="match status" value="1"/>
</dbReference>
<keyword evidence="16" id="KW-0863">Zinc-finger</keyword>
<evidence type="ECO:0000256" key="9">
    <source>
        <dbReference type="ARBA" id="ARBA00022473"/>
    </source>
</evidence>
<keyword evidence="17" id="KW-0221">Differentiation</keyword>
<proteinExistence type="predicted"/>
<dbReference type="InterPro" id="IPR008936">
    <property type="entry name" value="Rho_GTPase_activation_prot"/>
</dbReference>
<evidence type="ECO:0000256" key="3">
    <source>
        <dbReference type="ARBA" id="ARBA00004214"/>
    </source>
</evidence>
<dbReference type="SUPFAM" id="SSF57889">
    <property type="entry name" value="Cysteine-rich domain"/>
    <property type="match status" value="1"/>
</dbReference>
<evidence type="ECO:0000256" key="4">
    <source>
        <dbReference type="ARBA" id="ARBA00004218"/>
    </source>
</evidence>
<feature type="domain" description="Rho-GAP" evidence="34">
    <location>
        <begin position="126"/>
        <end position="316"/>
    </location>
</feature>
<evidence type="ECO:0000256" key="23">
    <source>
        <dbReference type="ARBA" id="ARBA00023065"/>
    </source>
</evidence>
<dbReference type="SUPFAM" id="SSF48350">
    <property type="entry name" value="GTPase activation domain, GAP"/>
    <property type="match status" value="1"/>
</dbReference>
<keyword evidence="12" id="KW-1017">Isopeptide bond</keyword>
<dbReference type="GO" id="GO:0007266">
    <property type="term" value="P:Rho protein signal transduction"/>
    <property type="evidence" value="ECO:0007669"/>
    <property type="project" value="TreeGrafter"/>
</dbReference>
<feature type="coiled-coil region" evidence="32">
    <location>
        <begin position="10"/>
        <end position="44"/>
    </location>
</feature>
<evidence type="ECO:0000256" key="32">
    <source>
        <dbReference type="SAM" id="Coils"/>
    </source>
</evidence>
<dbReference type="Gene3D" id="3.30.60.20">
    <property type="match status" value="1"/>
</dbReference>
<evidence type="ECO:0000256" key="6">
    <source>
        <dbReference type="ARBA" id="ARBA00004626"/>
    </source>
</evidence>
<evidence type="ECO:0000256" key="18">
    <source>
        <dbReference type="ARBA" id="ARBA00022833"/>
    </source>
</evidence>
<evidence type="ECO:0000256" key="11">
    <source>
        <dbReference type="ARBA" id="ARBA00022490"/>
    </source>
</evidence>
<dbReference type="GO" id="GO:0006811">
    <property type="term" value="P:monoatomic ion transport"/>
    <property type="evidence" value="ECO:0007669"/>
    <property type="project" value="UniProtKB-KW"/>
</dbReference>
<dbReference type="GO" id="GO:0000281">
    <property type="term" value="P:mitotic cytokinesis"/>
    <property type="evidence" value="ECO:0007669"/>
    <property type="project" value="TreeGrafter"/>
</dbReference>
<evidence type="ECO:0000256" key="25">
    <source>
        <dbReference type="ARBA" id="ARBA00023136"/>
    </source>
</evidence>
<dbReference type="GO" id="GO:0005096">
    <property type="term" value="F:GTPase activator activity"/>
    <property type="evidence" value="ECO:0007669"/>
    <property type="project" value="UniProtKB-KW"/>
</dbReference>
<comment type="subcellular location">
    <subcellularLocation>
        <location evidence="5">Cell membrane</location>
        <topology evidence="5">Peripheral membrane protein</topology>
        <orientation evidence="5">Cytoplasmic side</orientation>
    </subcellularLocation>
    <subcellularLocation>
        <location evidence="6">Cleavage furrow</location>
    </subcellularLocation>
    <subcellularLocation>
        <location evidence="2">Cytoplasm</location>
        <location evidence="2">Cytoskeleton</location>
        <location evidence="2">Spindle</location>
    </subcellularLocation>
    <subcellularLocation>
        <location evidence="4">Cytoplasmic vesicle</location>
        <location evidence="4">Secretory vesicle</location>
        <location evidence="4">Acrosome</location>
    </subcellularLocation>
    <subcellularLocation>
        <location evidence="3">Midbody</location>
    </subcellularLocation>
    <subcellularLocation>
        <location evidence="1">Nucleus</location>
    </subcellularLocation>
</comment>
<evidence type="ECO:0000256" key="26">
    <source>
        <dbReference type="ARBA" id="ARBA00023212"/>
    </source>
</evidence>
<gene>
    <name evidence="35" type="primary">RACGAP1</name>
</gene>
<keyword evidence="28" id="KW-0131">Cell cycle</keyword>
<protein>
    <recommendedName>
        <fullName evidence="30">Rac GTPase-activating protein 1</fullName>
    </recommendedName>
    <alternativeName>
        <fullName evidence="31">Male germ cell RacGap</fullName>
    </alternativeName>
</protein>
<keyword evidence="27" id="KW-0539">Nucleus</keyword>
<evidence type="ECO:0000256" key="24">
    <source>
        <dbReference type="ARBA" id="ARBA00023121"/>
    </source>
</evidence>
<evidence type="ECO:0000256" key="10">
    <source>
        <dbReference type="ARBA" id="ARBA00022475"/>
    </source>
</evidence>
<evidence type="ECO:0000256" key="5">
    <source>
        <dbReference type="ARBA" id="ARBA00004413"/>
    </source>
</evidence>
<dbReference type="GO" id="GO:0051233">
    <property type="term" value="C:spindle midzone"/>
    <property type="evidence" value="ECO:0007669"/>
    <property type="project" value="TreeGrafter"/>
</dbReference>
<dbReference type="GO" id="GO:0032154">
    <property type="term" value="C:cleavage furrow"/>
    <property type="evidence" value="ECO:0007669"/>
    <property type="project" value="UniProtKB-SubCell"/>
</dbReference>
<keyword evidence="11" id="KW-0963">Cytoplasm</keyword>
<keyword evidence="14" id="KW-0132">Cell division</keyword>
<keyword evidence="13" id="KW-0597">Phosphoprotein</keyword>
<dbReference type="GO" id="GO:0030496">
    <property type="term" value="C:midbody"/>
    <property type="evidence" value="ECO:0007669"/>
    <property type="project" value="UniProtKB-SubCell"/>
</dbReference>
<evidence type="ECO:0000259" key="33">
    <source>
        <dbReference type="PROSITE" id="PS50081"/>
    </source>
</evidence>
<evidence type="ECO:0000256" key="16">
    <source>
        <dbReference type="ARBA" id="ARBA00022771"/>
    </source>
</evidence>
<evidence type="ECO:0000256" key="15">
    <source>
        <dbReference type="ARBA" id="ARBA00022723"/>
    </source>
</evidence>
<dbReference type="PROSITE" id="PS50238">
    <property type="entry name" value="RHOGAP"/>
    <property type="match status" value="1"/>
</dbReference>
<reference evidence="35" key="2">
    <citation type="submission" date="2016-06" db="EMBL/GenBank/DDBJ databases">
        <title>The genome of a short-lived fish provides insights into sex chromosome evolution and the genetic control of aging.</title>
        <authorList>
            <person name="Reichwald K."/>
            <person name="Felder M."/>
            <person name="Petzold A."/>
            <person name="Koch P."/>
            <person name="Groth M."/>
            <person name="Platzer M."/>
        </authorList>
    </citation>
    <scope>NUCLEOTIDE SEQUENCE</scope>
    <source>
        <tissue evidence="35">Brain</tissue>
    </source>
</reference>
<keyword evidence="21" id="KW-0007">Acetylation</keyword>
<dbReference type="InterPro" id="IPR046349">
    <property type="entry name" value="C1-like_sf"/>
</dbReference>
<evidence type="ECO:0000256" key="14">
    <source>
        <dbReference type="ARBA" id="ARBA00022618"/>
    </source>
</evidence>
<dbReference type="InterPro" id="IPR000198">
    <property type="entry name" value="RhoGAP_dom"/>
</dbReference>
<dbReference type="InterPro" id="IPR002219">
    <property type="entry name" value="PKC_DAG/PE"/>
</dbReference>
<keyword evidence="25" id="KW-0472">Membrane</keyword>
<accession>A0A1A8J777</accession>
<keyword evidence="29" id="KW-0968">Cytoplasmic vesicle</keyword>
<keyword evidence="20" id="KW-0744">Spermatogenesis</keyword>
<dbReference type="EMBL" id="HAED01018901">
    <property type="protein sequence ID" value="SBR05346.1"/>
    <property type="molecule type" value="Transcribed_RNA"/>
</dbReference>
<sequence>MERGSLDVKLKHARNQVDVEIRRRQKAEADCEILERQIQLIRDLLTKVRPEPSTPQGKGGVRLHEFVSKTVIKPESCVPCGKRIKFGKISLKCRDCRVVSHPECRDRCPLPCIPNLGGTPVKIGEGVLADYVSDASPMIPPLVVHCVNEIEQRGLHEAGLYRLSGADRTIKDLKEKFLRSKTVPVLSKVDDVHAITGLLKDFLRNLKEPLLTFRLNRAFMDAAEVSDDDNSKAQMYQTISNLPQPNRDTLAFLVLHLKKVAESLETKMDISNLARVFGPTIVGHAVSNPDPMTILQDTKRQPLVGLTHVCSSPSAA</sequence>
<dbReference type="GO" id="GO:0097149">
    <property type="term" value="C:centralspindlin complex"/>
    <property type="evidence" value="ECO:0007669"/>
    <property type="project" value="TreeGrafter"/>
</dbReference>
<keyword evidence="9" id="KW-0217">Developmental protein</keyword>
<dbReference type="GO" id="GO:0007283">
    <property type="term" value="P:spermatogenesis"/>
    <property type="evidence" value="ECO:0007669"/>
    <property type="project" value="UniProtKB-KW"/>
</dbReference>
<keyword evidence="18" id="KW-0862">Zinc</keyword>
<dbReference type="AlphaFoldDB" id="A0A1A8J777"/>
<keyword evidence="8" id="KW-0343">GTPase activation</keyword>
<dbReference type="PANTHER" id="PTHR46199:SF5">
    <property type="entry name" value="RAC GTPASE-ACTIVATING PROTEIN 1"/>
    <property type="match status" value="1"/>
</dbReference>
<evidence type="ECO:0000256" key="12">
    <source>
        <dbReference type="ARBA" id="ARBA00022499"/>
    </source>
</evidence>
<evidence type="ECO:0000256" key="7">
    <source>
        <dbReference type="ARBA" id="ARBA00022448"/>
    </source>
</evidence>
<dbReference type="PROSITE" id="PS50081">
    <property type="entry name" value="ZF_DAG_PE_2"/>
    <property type="match status" value="1"/>
</dbReference>
<feature type="domain" description="Phorbol-ester/DAG-type" evidence="33">
    <location>
        <begin position="63"/>
        <end position="112"/>
    </location>
</feature>
<dbReference type="GO" id="GO:0008270">
    <property type="term" value="F:zinc ion binding"/>
    <property type="evidence" value="ECO:0007669"/>
    <property type="project" value="UniProtKB-KW"/>
</dbReference>
<evidence type="ECO:0000256" key="8">
    <source>
        <dbReference type="ARBA" id="ARBA00022468"/>
    </source>
</evidence>
<keyword evidence="7" id="KW-0813">Transport</keyword>
<evidence type="ECO:0000256" key="31">
    <source>
        <dbReference type="ARBA" id="ARBA00075869"/>
    </source>
</evidence>
<keyword evidence="26" id="KW-0206">Cytoskeleton</keyword>
<dbReference type="Gene3D" id="1.10.555.10">
    <property type="entry name" value="Rho GTPase activation protein"/>
    <property type="match status" value="1"/>
</dbReference>
<evidence type="ECO:0000256" key="28">
    <source>
        <dbReference type="ARBA" id="ARBA00023306"/>
    </source>
</evidence>
<dbReference type="Pfam" id="PF00620">
    <property type="entry name" value="RhoGAP"/>
    <property type="match status" value="1"/>
</dbReference>
<dbReference type="FunFam" id="3.30.60.20:FF:000033">
    <property type="entry name" value="Rac GTPase-activating protein 1"/>
    <property type="match status" value="1"/>
</dbReference>
<name>A0A1A8J777_NOTKU</name>
<keyword evidence="23" id="KW-0406">Ion transport</keyword>
<keyword evidence="19" id="KW-0832">Ubl conjugation</keyword>
<organism evidence="35">
    <name type="scientific">Nothobranchius kuhntae</name>
    <name type="common">Beira killifish</name>
    <dbReference type="NCBI Taxonomy" id="321403"/>
    <lineage>
        <taxon>Eukaryota</taxon>
        <taxon>Metazoa</taxon>
        <taxon>Chordata</taxon>
        <taxon>Craniata</taxon>
        <taxon>Vertebrata</taxon>
        <taxon>Euteleostomi</taxon>
        <taxon>Actinopterygii</taxon>
        <taxon>Neopterygii</taxon>
        <taxon>Teleostei</taxon>
        <taxon>Neoteleostei</taxon>
        <taxon>Acanthomorphata</taxon>
        <taxon>Ovalentaria</taxon>
        <taxon>Atherinomorphae</taxon>
        <taxon>Cyprinodontiformes</taxon>
        <taxon>Nothobranchiidae</taxon>
        <taxon>Nothobranchius</taxon>
    </lineage>
</organism>